<organism evidence="16 17">
    <name type="scientific">Aedes aegypti</name>
    <name type="common">Yellowfever mosquito</name>
    <name type="synonym">Culex aegypti</name>
    <dbReference type="NCBI Taxonomy" id="7159"/>
    <lineage>
        <taxon>Eukaryota</taxon>
        <taxon>Metazoa</taxon>
        <taxon>Ecdysozoa</taxon>
        <taxon>Arthropoda</taxon>
        <taxon>Hexapoda</taxon>
        <taxon>Insecta</taxon>
        <taxon>Pterygota</taxon>
        <taxon>Neoptera</taxon>
        <taxon>Endopterygota</taxon>
        <taxon>Diptera</taxon>
        <taxon>Nematocera</taxon>
        <taxon>Culicoidea</taxon>
        <taxon>Culicidae</taxon>
        <taxon>Culicinae</taxon>
        <taxon>Aedini</taxon>
        <taxon>Aedes</taxon>
        <taxon>Stegomyia</taxon>
    </lineage>
</organism>
<evidence type="ECO:0000256" key="2">
    <source>
        <dbReference type="ARBA" id="ARBA00004514"/>
    </source>
</evidence>
<comment type="subunit">
    <text evidence="14">Interacts with GPX1.</text>
</comment>
<evidence type="ECO:0000256" key="13">
    <source>
        <dbReference type="ARBA" id="ARBA00060789"/>
    </source>
</evidence>
<keyword evidence="8" id="KW-1015">Disulfide bond</keyword>
<dbReference type="PaxDb" id="7159-AAEL014383-PA"/>
<evidence type="ECO:0000256" key="10">
    <source>
        <dbReference type="ARBA" id="ARBA00023288"/>
    </source>
</evidence>
<feature type="non-terminal residue" evidence="16">
    <location>
        <position position="1"/>
    </location>
</feature>
<dbReference type="OMA" id="QTHIPDA"/>
<evidence type="ECO:0000313" key="16">
    <source>
        <dbReference type="EMBL" id="EAT33328.1"/>
    </source>
</evidence>
<evidence type="ECO:0000256" key="4">
    <source>
        <dbReference type="ARBA" id="ARBA00022490"/>
    </source>
</evidence>
<dbReference type="Pfam" id="PF10262">
    <property type="entry name" value="Rdx"/>
    <property type="match status" value="1"/>
</dbReference>
<dbReference type="Proteomes" id="UP000682892">
    <property type="component" value="Unassembled WGS sequence"/>
</dbReference>
<evidence type="ECO:0000256" key="6">
    <source>
        <dbReference type="ARBA" id="ARBA00022990"/>
    </source>
</evidence>
<evidence type="ECO:0000256" key="14">
    <source>
        <dbReference type="ARBA" id="ARBA00065658"/>
    </source>
</evidence>
<name>Q16GH1_AEDAE</name>
<dbReference type="eggNOG" id="ENOG502S3GR">
    <property type="taxonomic scope" value="Eukaryota"/>
</dbReference>
<comment type="similarity">
    <text evidence="13">Belongs to the SelWTH family.</text>
</comment>
<gene>
    <name evidence="16" type="ORF">AaeL_AAEL014383</name>
</gene>
<keyword evidence="4" id="KW-0963">Cytoplasm</keyword>
<evidence type="ECO:0000256" key="11">
    <source>
        <dbReference type="ARBA" id="ARBA00023289"/>
    </source>
</evidence>
<evidence type="ECO:0000256" key="15">
    <source>
        <dbReference type="ARBA" id="ARBA00069166"/>
    </source>
</evidence>
<dbReference type="InterPro" id="IPR011893">
    <property type="entry name" value="Selenoprotein_Rdx-typ"/>
</dbReference>
<keyword evidence="3" id="KW-1003">Cell membrane</keyword>
<evidence type="ECO:0000256" key="1">
    <source>
        <dbReference type="ARBA" id="ARBA00004342"/>
    </source>
</evidence>
<evidence type="ECO:0000313" key="17">
    <source>
        <dbReference type="Proteomes" id="UP000682892"/>
    </source>
</evidence>
<keyword evidence="7" id="KW-0472">Membrane</keyword>
<evidence type="ECO:0000256" key="7">
    <source>
        <dbReference type="ARBA" id="ARBA00023136"/>
    </source>
</evidence>
<evidence type="ECO:0000256" key="8">
    <source>
        <dbReference type="ARBA" id="ARBA00023157"/>
    </source>
</evidence>
<dbReference type="AlphaFoldDB" id="Q16GH1"/>
<keyword evidence="6" id="KW-0007">Acetylation</keyword>
<dbReference type="SUPFAM" id="SSF52833">
    <property type="entry name" value="Thioredoxin-like"/>
    <property type="match status" value="1"/>
</dbReference>
<reference evidence="16" key="2">
    <citation type="journal article" date="2007" name="Science">
        <title>Genome sequence of Aedes aegypti, a major arbovirus vector.</title>
        <authorList>
            <person name="Nene V."/>
            <person name="Wortman J.R."/>
            <person name="Lawson D."/>
            <person name="Haas B."/>
            <person name="Kodira C."/>
            <person name="Tu Z.J."/>
            <person name="Loftus B."/>
            <person name="Xi Z."/>
            <person name="Megy K."/>
            <person name="Grabherr M."/>
            <person name="Ren Q."/>
            <person name="Zdobnov E.M."/>
            <person name="Lobo N.F."/>
            <person name="Campbell K.S."/>
            <person name="Brown S.E."/>
            <person name="Bonaldo M.F."/>
            <person name="Zhu J."/>
            <person name="Sinkins S.P."/>
            <person name="Hogenkamp D.G."/>
            <person name="Amedeo P."/>
            <person name="Arensburger P."/>
            <person name="Atkinson P.W."/>
            <person name="Bidwell S."/>
            <person name="Biedler J."/>
            <person name="Birney E."/>
            <person name="Bruggner R.V."/>
            <person name="Costas J."/>
            <person name="Coy M.R."/>
            <person name="Crabtree J."/>
            <person name="Crawford M."/>
            <person name="Debruyn B."/>
            <person name="Decaprio D."/>
            <person name="Eiglmeier K."/>
            <person name="Eisenstadt E."/>
            <person name="El-Dorry H."/>
            <person name="Gelbart W.M."/>
            <person name="Gomes S.L."/>
            <person name="Hammond M."/>
            <person name="Hannick L.I."/>
            <person name="Hogan J.R."/>
            <person name="Holmes M.H."/>
            <person name="Jaffe D."/>
            <person name="Johnston J.S."/>
            <person name="Kennedy R.C."/>
            <person name="Koo H."/>
            <person name="Kravitz S."/>
            <person name="Kriventseva E.V."/>
            <person name="Kulp D."/>
            <person name="Labutti K."/>
            <person name="Lee E."/>
            <person name="Li S."/>
            <person name="Lovin D.D."/>
            <person name="Mao C."/>
            <person name="Mauceli E."/>
            <person name="Menck C.F."/>
            <person name="Miller J.R."/>
            <person name="Montgomery P."/>
            <person name="Mori A."/>
            <person name="Nascimento A.L."/>
            <person name="Naveira H.F."/>
            <person name="Nusbaum C."/>
            <person name="O'leary S."/>
            <person name="Orvis J."/>
            <person name="Pertea M."/>
            <person name="Quesneville H."/>
            <person name="Reidenbach K.R."/>
            <person name="Rogers Y.H."/>
            <person name="Roth C.W."/>
            <person name="Schneider J.R."/>
            <person name="Schatz M."/>
            <person name="Shumway M."/>
            <person name="Stanke M."/>
            <person name="Stinson E.O."/>
            <person name="Tubio J.M."/>
            <person name="Vanzee J.P."/>
            <person name="Verjovski-Almeida S."/>
            <person name="Werner D."/>
            <person name="White O."/>
            <person name="Wyder S."/>
            <person name="Zeng Q."/>
            <person name="Zhao Q."/>
            <person name="Zhao Y."/>
            <person name="Hill C.A."/>
            <person name="Raikhel A.S."/>
            <person name="Soares M.B."/>
            <person name="Knudson D.L."/>
            <person name="Lee N.H."/>
            <person name="Galagan J."/>
            <person name="Salzberg S.L."/>
            <person name="Paulsen I.T."/>
            <person name="Dimopoulos G."/>
            <person name="Collins F.H."/>
            <person name="Birren B."/>
            <person name="Fraser-Liggett C.M."/>
            <person name="Severson D.W."/>
        </authorList>
    </citation>
    <scope>NUCLEOTIDE SEQUENCE [LARGE SCALE GENOMIC DNA]</scope>
    <source>
        <strain evidence="16">Liverpool</strain>
    </source>
</reference>
<comment type="subcellular location">
    <subcellularLocation>
        <location evidence="1">Cell membrane</location>
        <topology evidence="1">Lipid-anchor</topology>
        <orientation evidence="1">Cytoplasmic side</orientation>
    </subcellularLocation>
    <subcellularLocation>
        <location evidence="2">Cytoplasm</location>
        <location evidence="2">Cytosol</location>
    </subcellularLocation>
</comment>
<accession>Q16GH1</accession>
<dbReference type="EMBL" id="CH478278">
    <property type="protein sequence ID" value="EAT33328.1"/>
    <property type="molecule type" value="Genomic_DNA"/>
</dbReference>
<dbReference type="HOGENOM" id="CLU_068510_4_1_1"/>
<dbReference type="GO" id="GO:0005886">
    <property type="term" value="C:plasma membrane"/>
    <property type="evidence" value="ECO:0007669"/>
    <property type="project" value="UniProtKB-SubCell"/>
</dbReference>
<dbReference type="VEuPathDB" id="VectorBase:AAEL011718"/>
<evidence type="ECO:0000256" key="5">
    <source>
        <dbReference type="ARBA" id="ARBA00022703"/>
    </source>
</evidence>
<dbReference type="GO" id="GO:0005829">
    <property type="term" value="C:cytosol"/>
    <property type="evidence" value="ECO:0007669"/>
    <property type="project" value="UniProtKB-SubCell"/>
</dbReference>
<keyword evidence="11" id="KW-0636">Prenylation</keyword>
<keyword evidence="10" id="KW-0449">Lipoprotein</keyword>
<sequence>ISVSPHSSNVCNSKPQCLELSQLIQTHIPDAQVACKIGRRGSFEVQINDTLVHSKINSLAFPDYEAVVSNVIAARDGRPVTKVKEQPITECVVQ</sequence>
<dbReference type="FunFam" id="3.40.30.10:FF:000131">
    <property type="entry name" value="migration and invasion enhancer 1"/>
    <property type="match status" value="1"/>
</dbReference>
<dbReference type="Gene3D" id="3.40.30.10">
    <property type="entry name" value="Glutaredoxin"/>
    <property type="match status" value="1"/>
</dbReference>
<keyword evidence="5" id="KW-0053">Apoptosis</keyword>
<keyword evidence="9" id="KW-0676">Redox-active center</keyword>
<evidence type="ECO:0000256" key="9">
    <source>
        <dbReference type="ARBA" id="ARBA00023284"/>
    </source>
</evidence>
<evidence type="ECO:0000256" key="12">
    <source>
        <dbReference type="ARBA" id="ARBA00055778"/>
    </source>
</evidence>
<dbReference type="GO" id="GO:0006915">
    <property type="term" value="P:apoptotic process"/>
    <property type="evidence" value="ECO:0007669"/>
    <property type="project" value="UniProtKB-KW"/>
</dbReference>
<evidence type="ECO:0000256" key="3">
    <source>
        <dbReference type="ARBA" id="ARBA00022475"/>
    </source>
</evidence>
<comment type="function">
    <text evidence="12">Increases cell migration by inducing filopodia formation at the leading edge of migrating cells. Plays a role in regulation of apoptosis, possibly through control of CASP3. May be involved in a redox-related process.</text>
</comment>
<proteinExistence type="inferred from homology"/>
<reference evidence="16" key="1">
    <citation type="submission" date="2005-10" db="EMBL/GenBank/DDBJ databases">
        <authorList>
            <person name="Loftus B.J."/>
            <person name="Nene V.M."/>
            <person name="Hannick L.I."/>
            <person name="Bidwell S."/>
            <person name="Haas B."/>
            <person name="Amedeo P."/>
            <person name="Orvis J."/>
            <person name="Wortman J.R."/>
            <person name="White O.R."/>
            <person name="Salzberg S."/>
            <person name="Shumway M."/>
            <person name="Koo H."/>
            <person name="Zhao Y."/>
            <person name="Holmes M."/>
            <person name="Miller J."/>
            <person name="Schatz M."/>
            <person name="Pop M."/>
            <person name="Pai G."/>
            <person name="Utterback T."/>
            <person name="Rogers Y.-H."/>
            <person name="Kravitz S."/>
            <person name="Fraser C.M."/>
        </authorList>
    </citation>
    <scope>NUCLEOTIDE SEQUENCE</scope>
    <source>
        <strain evidence="16">Liverpool</strain>
    </source>
</reference>
<dbReference type="InterPro" id="IPR036249">
    <property type="entry name" value="Thioredoxin-like_sf"/>
</dbReference>
<protein>
    <recommendedName>
        <fullName evidence="15">Migration and invasion enhancer 1</fullName>
    </recommendedName>
</protein>
<reference evidence="16" key="3">
    <citation type="submission" date="2012-09" db="EMBL/GenBank/DDBJ databases">
        <authorList>
            <consortium name="VectorBase"/>
        </authorList>
    </citation>
    <scope>NUCLEOTIDE SEQUENCE</scope>
    <source>
        <strain evidence="16">Liverpool</strain>
    </source>
</reference>
<dbReference type="PhylomeDB" id="Q16GH1"/>
<dbReference type="NCBIfam" id="TIGR02174">
    <property type="entry name" value="CXXU_selWTH"/>
    <property type="match status" value="1"/>
</dbReference>